<dbReference type="GO" id="GO:0009279">
    <property type="term" value="C:cell outer membrane"/>
    <property type="evidence" value="ECO:0007669"/>
    <property type="project" value="UniProtKB-SubCell"/>
</dbReference>
<evidence type="ECO:0000256" key="10">
    <source>
        <dbReference type="PROSITE-ProRule" id="PRU01360"/>
    </source>
</evidence>
<dbReference type="EMBL" id="CP022022">
    <property type="protein sequence ID" value="ASF41640.1"/>
    <property type="molecule type" value="Genomic_DNA"/>
</dbReference>
<feature type="domain" description="TonB-dependent receptor plug" evidence="14">
    <location>
        <begin position="113"/>
        <end position="216"/>
    </location>
</feature>
<evidence type="ECO:0000313" key="15">
    <source>
        <dbReference type="EMBL" id="ASF41640.1"/>
    </source>
</evidence>
<dbReference type="InterPro" id="IPR037066">
    <property type="entry name" value="Plug_dom_sf"/>
</dbReference>
<keyword evidence="6 11" id="KW-0798">TonB box</keyword>
<keyword evidence="3 10" id="KW-1134">Transmembrane beta strand</keyword>
<reference evidence="16" key="1">
    <citation type="submission" date="2017-06" db="EMBL/GenBank/DDBJ databases">
        <title>Complete genome sequence of Capnocytophaga sp. KCOM 1579 (=ChDC OS43) isolated from a human refractory periapical abscess lesion.</title>
        <authorList>
            <person name="Kook J.-K."/>
            <person name="Park S.-N."/>
            <person name="Lim Y.K."/>
            <person name="Roh H."/>
        </authorList>
    </citation>
    <scope>NUCLEOTIDE SEQUENCE [LARGE SCALE GENOMIC DNA]</scope>
    <source>
        <strain evidence="16">ChDC OS43</strain>
    </source>
</reference>
<dbReference type="Gene3D" id="2.170.130.10">
    <property type="entry name" value="TonB-dependent receptor, plug domain"/>
    <property type="match status" value="1"/>
</dbReference>
<dbReference type="AlphaFoldDB" id="A0A1Z4BK34"/>
<dbReference type="InterPro" id="IPR036942">
    <property type="entry name" value="Beta-barrel_TonB_sf"/>
</dbReference>
<evidence type="ECO:0000256" key="12">
    <source>
        <dbReference type="SAM" id="SignalP"/>
    </source>
</evidence>
<dbReference type="PANTHER" id="PTHR30069">
    <property type="entry name" value="TONB-DEPENDENT OUTER MEMBRANE RECEPTOR"/>
    <property type="match status" value="1"/>
</dbReference>
<evidence type="ECO:0000259" key="14">
    <source>
        <dbReference type="Pfam" id="PF07715"/>
    </source>
</evidence>
<dbReference type="PROSITE" id="PS52016">
    <property type="entry name" value="TONB_DEPENDENT_REC_3"/>
    <property type="match status" value="1"/>
</dbReference>
<keyword evidence="7 10" id="KW-0472">Membrane</keyword>
<dbReference type="InterPro" id="IPR012910">
    <property type="entry name" value="Plug_dom"/>
</dbReference>
<dbReference type="Pfam" id="PF00593">
    <property type="entry name" value="TonB_dep_Rec_b-barrel"/>
    <property type="match status" value="1"/>
</dbReference>
<dbReference type="InterPro" id="IPR039426">
    <property type="entry name" value="TonB-dep_rcpt-like"/>
</dbReference>
<dbReference type="InterPro" id="IPR000531">
    <property type="entry name" value="Beta-barrel_TonB"/>
</dbReference>
<evidence type="ECO:0000256" key="7">
    <source>
        <dbReference type="ARBA" id="ARBA00023136"/>
    </source>
</evidence>
<dbReference type="GO" id="GO:0015344">
    <property type="term" value="F:siderophore uptake transmembrane transporter activity"/>
    <property type="evidence" value="ECO:0007669"/>
    <property type="project" value="TreeGrafter"/>
</dbReference>
<evidence type="ECO:0000256" key="6">
    <source>
        <dbReference type="ARBA" id="ARBA00023077"/>
    </source>
</evidence>
<keyword evidence="9 10" id="KW-0998">Cell outer membrane</keyword>
<evidence type="ECO:0000256" key="2">
    <source>
        <dbReference type="ARBA" id="ARBA00022448"/>
    </source>
</evidence>
<dbReference type="Pfam" id="PF13715">
    <property type="entry name" value="CarbopepD_reg_2"/>
    <property type="match status" value="1"/>
</dbReference>
<keyword evidence="2 10" id="KW-0813">Transport</keyword>
<evidence type="ECO:0000256" key="11">
    <source>
        <dbReference type="RuleBase" id="RU003357"/>
    </source>
</evidence>
<dbReference type="GO" id="GO:0044718">
    <property type="term" value="P:siderophore transmembrane transport"/>
    <property type="evidence" value="ECO:0007669"/>
    <property type="project" value="TreeGrafter"/>
</dbReference>
<dbReference type="PANTHER" id="PTHR30069:SF29">
    <property type="entry name" value="HEMOGLOBIN AND HEMOGLOBIN-HAPTOGLOBIN-BINDING PROTEIN 1-RELATED"/>
    <property type="match status" value="1"/>
</dbReference>
<feature type="chain" id="PRO_5012870906" evidence="12">
    <location>
        <begin position="20"/>
        <end position="1004"/>
    </location>
</feature>
<keyword evidence="5 12" id="KW-0732">Signal</keyword>
<dbReference type="RefSeq" id="WP_088592869.1">
    <property type="nucleotide sequence ID" value="NZ_CP022022.1"/>
</dbReference>
<evidence type="ECO:0000256" key="1">
    <source>
        <dbReference type="ARBA" id="ARBA00004571"/>
    </source>
</evidence>
<comment type="similarity">
    <text evidence="10 11">Belongs to the TonB-dependent receptor family.</text>
</comment>
<dbReference type="NCBIfam" id="TIGR04057">
    <property type="entry name" value="SusC_RagA_signa"/>
    <property type="match status" value="1"/>
</dbReference>
<keyword evidence="16" id="KW-1185">Reference proteome</keyword>
<evidence type="ECO:0000313" key="16">
    <source>
        <dbReference type="Proteomes" id="UP000197007"/>
    </source>
</evidence>
<dbReference type="InterPro" id="IPR008969">
    <property type="entry name" value="CarboxyPept-like_regulatory"/>
</dbReference>
<name>A0A1Z4BK34_9FLAO</name>
<keyword evidence="4 10" id="KW-0812">Transmembrane</keyword>
<evidence type="ECO:0000256" key="8">
    <source>
        <dbReference type="ARBA" id="ARBA00023170"/>
    </source>
</evidence>
<organism evidence="15 16">
    <name type="scientific">Capnocytophaga endodontalis</name>
    <dbReference type="NCBI Taxonomy" id="2708117"/>
    <lineage>
        <taxon>Bacteria</taxon>
        <taxon>Pseudomonadati</taxon>
        <taxon>Bacteroidota</taxon>
        <taxon>Flavobacteriia</taxon>
        <taxon>Flavobacteriales</taxon>
        <taxon>Flavobacteriaceae</taxon>
        <taxon>Capnocytophaga</taxon>
    </lineage>
</organism>
<proteinExistence type="inferred from homology"/>
<evidence type="ECO:0000256" key="9">
    <source>
        <dbReference type="ARBA" id="ARBA00023237"/>
    </source>
</evidence>
<feature type="domain" description="TonB-dependent receptor-like beta-barrel" evidence="13">
    <location>
        <begin position="372"/>
        <end position="961"/>
    </location>
</feature>
<dbReference type="KEGG" id="capn:CBG49_00275"/>
<dbReference type="InterPro" id="IPR023996">
    <property type="entry name" value="TonB-dep_OMP_SusC/RagA"/>
</dbReference>
<evidence type="ECO:0000256" key="5">
    <source>
        <dbReference type="ARBA" id="ARBA00022729"/>
    </source>
</evidence>
<evidence type="ECO:0000256" key="4">
    <source>
        <dbReference type="ARBA" id="ARBA00022692"/>
    </source>
</evidence>
<comment type="subcellular location">
    <subcellularLocation>
        <location evidence="1 10">Cell outer membrane</location>
        <topology evidence="1 10">Multi-pass membrane protein</topology>
    </subcellularLocation>
</comment>
<sequence length="1004" mass="109966">MKTFLLPILLFLCTSLAMAQTYRIKGNVKDATGTPMIGVSVVVKGTTHGVSTDFDGNFTLENVKKGQLLVFSYVGYTTQEKMIANGNPLNIILEEDTQTLGEVVLIGYGTQKVKDVTGSVSVVDAKTINDLKPVDAATALQGTTSGVSVNKASGSPGGKINILIRGVSSNGSNEPLVIIDGYEGALNSINPEDIESLTVLKDAQAAIYGIKGANGVVLVTTKGGRKNTPLEVKISSYAGIQQTTKKLDYMNATEYAALLNESYAANGQPLPFPNLFSLGKGINWQDEVFKNTVISDVTASISGGGEKFSYYFGASHLTQDGIVAPEKSNFKRNNVKVSLGADITSKLKMNFTANYYNNKRKTIEENGLGAVLFNALNFSPTYKLDDEDLTGFLGNEVINPLAQIKNTYNQYDGNGLEGNFQLSYNLIEGLDLTSRIGFKTYNDEKKDFQPLSFFGTGKIFNRSRSTVTQEKNETHAYTWETFATYNKTFWKNHNTSLTVGTSAQRNWGSGLSATGYDVPNNSWDFADIGLTTGTNNSKTDNSYTNDSRLTSFFGRLQYDYKSKYLLSAMLRRDASSDFPKDNRADLFSSVTAGWKVSDESFLKDSKWIDFLKLRGSYGTLGNNAGKNLYKAILNGEAVYVFNGQIVRGKAVGKLPNPSAKWEVAEKLDVGFDFNTLGNRLSLVFDYFIENRNDLLISNFPVSGIIGTAAPGASNPTVNAGNTQNKGFEVALGYKSDVTKPFSWGFNYNITRLDGKVVSINGDVIPEGGAFSVGQLAPARMEVGQPIGYFYGLQADGIFQNQAEVDAHPSQLALGAPAKPGDIRYKDVNGDGVIDFKDHTYLGKPTATYYMGLNLNAKYKNFDFSTYMYAELDKEMVRNYERSQPNVNRQRLYLDRWRGEGTSNSTPRVTTGATTNNLFSSFFVEDASFLRVQNIQLGYSIPASVLESVKMKSFRVYFSVNNAFTFTKYKGYDPSATSGDAIGGGIDYGFYPQARQFILGFNTSF</sequence>
<keyword evidence="8" id="KW-0675">Receptor</keyword>
<accession>A0A1Z4BK34</accession>
<dbReference type="SUPFAM" id="SSF49464">
    <property type="entry name" value="Carboxypeptidase regulatory domain-like"/>
    <property type="match status" value="1"/>
</dbReference>
<feature type="signal peptide" evidence="12">
    <location>
        <begin position="1"/>
        <end position="19"/>
    </location>
</feature>
<dbReference type="SUPFAM" id="SSF56935">
    <property type="entry name" value="Porins"/>
    <property type="match status" value="1"/>
</dbReference>
<protein>
    <submittedName>
        <fullName evidence="15">SusC/RagA family protein</fullName>
    </submittedName>
</protein>
<dbReference type="Pfam" id="PF07715">
    <property type="entry name" value="Plug"/>
    <property type="match status" value="1"/>
</dbReference>
<evidence type="ECO:0000256" key="3">
    <source>
        <dbReference type="ARBA" id="ARBA00022452"/>
    </source>
</evidence>
<gene>
    <name evidence="15" type="ORF">CBG49_00275</name>
</gene>
<dbReference type="FunFam" id="2.60.40.1120:FF:000003">
    <property type="entry name" value="Outer membrane protein Omp121"/>
    <property type="match status" value="1"/>
</dbReference>
<dbReference type="Gene3D" id="2.60.40.1120">
    <property type="entry name" value="Carboxypeptidase-like, regulatory domain"/>
    <property type="match status" value="1"/>
</dbReference>
<dbReference type="Gene3D" id="2.40.170.20">
    <property type="entry name" value="TonB-dependent receptor, beta-barrel domain"/>
    <property type="match status" value="1"/>
</dbReference>
<dbReference type="Proteomes" id="UP000197007">
    <property type="component" value="Chromosome"/>
</dbReference>
<evidence type="ECO:0000259" key="13">
    <source>
        <dbReference type="Pfam" id="PF00593"/>
    </source>
</evidence>
<dbReference type="NCBIfam" id="TIGR04056">
    <property type="entry name" value="OMP_RagA_SusC"/>
    <property type="match status" value="1"/>
</dbReference>
<dbReference type="InterPro" id="IPR023997">
    <property type="entry name" value="TonB-dep_OMP_SusC/RagA_CS"/>
</dbReference>